<gene>
    <name evidence="1" type="ORF">CYMTET_42869</name>
</gene>
<accession>A0AAE0F0K2</accession>
<dbReference type="Proteomes" id="UP001190700">
    <property type="component" value="Unassembled WGS sequence"/>
</dbReference>
<keyword evidence="2" id="KW-1185">Reference proteome</keyword>
<name>A0AAE0F0K2_9CHLO</name>
<evidence type="ECO:0000313" key="1">
    <source>
        <dbReference type="EMBL" id="KAK3247626.1"/>
    </source>
</evidence>
<reference evidence="1 2" key="1">
    <citation type="journal article" date="2015" name="Genome Biol. Evol.">
        <title>Comparative Genomics of a Bacterivorous Green Alga Reveals Evolutionary Causalities and Consequences of Phago-Mixotrophic Mode of Nutrition.</title>
        <authorList>
            <person name="Burns J.A."/>
            <person name="Paasch A."/>
            <person name="Narechania A."/>
            <person name="Kim E."/>
        </authorList>
    </citation>
    <scope>NUCLEOTIDE SEQUENCE [LARGE SCALE GENOMIC DNA]</scope>
    <source>
        <strain evidence="1 2">PLY_AMNH</strain>
    </source>
</reference>
<protein>
    <submittedName>
        <fullName evidence="1">Uncharacterized protein</fullName>
    </submittedName>
</protein>
<organism evidence="1 2">
    <name type="scientific">Cymbomonas tetramitiformis</name>
    <dbReference type="NCBI Taxonomy" id="36881"/>
    <lineage>
        <taxon>Eukaryota</taxon>
        <taxon>Viridiplantae</taxon>
        <taxon>Chlorophyta</taxon>
        <taxon>Pyramimonadophyceae</taxon>
        <taxon>Pyramimonadales</taxon>
        <taxon>Pyramimonadaceae</taxon>
        <taxon>Cymbomonas</taxon>
    </lineage>
</organism>
<comment type="caution">
    <text evidence="1">The sequence shown here is derived from an EMBL/GenBank/DDBJ whole genome shotgun (WGS) entry which is preliminary data.</text>
</comment>
<sequence length="512" mass="58503">MNFPSTPEGEIYILGSRRVQTELLAMTPFKVSTALFDKGRAMPIGSNREAHYDNVVSKGRDQNITSDKILWSFINHCWRYSLEPVFWAMKRPAERSARADLELPETQLEFLETGNDGQGRSDFEREVDDAMLAAGGSLAGTGAGAGVNMSAVRTPVEARQQAEQHVHGWHARLKVEHKKMNKTEKSELCRLIEHEEHRWPAPMETDEDSAKYGSSFKCPIMSCYHARGYEQCREQERGWVNELKSQFKRNPWSLKNAGLVNVDGVEKRGDFIFSKWMEGKAYKNKVFGHQHSYQATLECHEEDPEEIAFQSFETKIYIGLTPDMVRFFGEHQNTVDMAVKGRTNTDLIKGIRTTLQEKHGVLYQLYKDSLVQEFIDIKPGTDETHGHWLSTGLVANMAKYEGHLGFTMPDVLKFPRGFSTHDEVKDEDILNEKAIADHMQDVEDWWPVMEHLDAKAQLAVKTKAFSKHQVATDFHNKYASQWHIAIFRQKTYDPCVKIMTAATTILLLVVVT</sequence>
<evidence type="ECO:0000313" key="2">
    <source>
        <dbReference type="Proteomes" id="UP001190700"/>
    </source>
</evidence>
<dbReference type="AlphaFoldDB" id="A0AAE0F0K2"/>
<proteinExistence type="predicted"/>
<dbReference type="EMBL" id="LGRX02028782">
    <property type="protein sequence ID" value="KAK3247626.1"/>
    <property type="molecule type" value="Genomic_DNA"/>
</dbReference>